<dbReference type="CDD" id="cd19088">
    <property type="entry name" value="AKR_AKR13B1"/>
    <property type="match status" value="1"/>
</dbReference>
<evidence type="ECO:0000259" key="2">
    <source>
        <dbReference type="Pfam" id="PF00248"/>
    </source>
</evidence>
<sequence>MTNTTTPNAAQSGTFRIGGELTVNRLGFGAMRVTGEGIWGDPADRQEALATLRRLPELGVNFIDTADSYGPAVSEELIREALHPFDTVVIATKGGLTRTGPNVWIPVGRPEYLKQQAYISRRRLGVERIDLWQLHRIDPKVPRDEQFGAIRELMDEGVIRLAGLSEVNVEEIEAARRVFPVATVQNLYNLVNRKSEDVLDHCGREGIGFIPWYPLAAGGLAREGSVLGEVARRLNATPSQVALAWVLRRSPVMLPIPGTGKVRHLEENVAAAGLTLEDEDFRALDEVGRDEWTRKQAGRD</sequence>
<dbReference type="Proteomes" id="UP000236569">
    <property type="component" value="Unassembled WGS sequence"/>
</dbReference>
<dbReference type="OrthoDB" id="9773828at2"/>
<dbReference type="AlphaFoldDB" id="A0A2I9DXH3"/>
<dbReference type="Pfam" id="PF00248">
    <property type="entry name" value="Aldo_ket_red"/>
    <property type="match status" value="1"/>
</dbReference>
<name>A0A2I9DXH3_9DEIO</name>
<dbReference type="SUPFAM" id="SSF51430">
    <property type="entry name" value="NAD(P)-linked oxidoreductase"/>
    <property type="match status" value="1"/>
</dbReference>
<dbReference type="PRINTS" id="PR00069">
    <property type="entry name" value="ALDKETRDTASE"/>
</dbReference>
<evidence type="ECO:0000313" key="3">
    <source>
        <dbReference type="EMBL" id="GBF05435.1"/>
    </source>
</evidence>
<accession>A0A2I9DXH3</accession>
<dbReference type="GO" id="GO:0016491">
    <property type="term" value="F:oxidoreductase activity"/>
    <property type="evidence" value="ECO:0007669"/>
    <property type="project" value="UniProtKB-KW"/>
</dbReference>
<dbReference type="InterPro" id="IPR020471">
    <property type="entry name" value="AKR"/>
</dbReference>
<dbReference type="InterPro" id="IPR050791">
    <property type="entry name" value="Aldo-Keto_reductase"/>
</dbReference>
<dbReference type="PANTHER" id="PTHR43625:SF40">
    <property type="entry name" value="ALDO-KETO REDUCTASE YAKC [NADP(+)]"/>
    <property type="match status" value="1"/>
</dbReference>
<dbReference type="InterPro" id="IPR023210">
    <property type="entry name" value="NADP_OxRdtase_dom"/>
</dbReference>
<keyword evidence="4" id="KW-1185">Reference proteome</keyword>
<protein>
    <submittedName>
        <fullName evidence="3">Aldo/keto reductase</fullName>
    </submittedName>
</protein>
<keyword evidence="1" id="KW-0560">Oxidoreductase</keyword>
<dbReference type="Gene3D" id="3.20.20.100">
    <property type="entry name" value="NADP-dependent oxidoreductase domain"/>
    <property type="match status" value="1"/>
</dbReference>
<evidence type="ECO:0000256" key="1">
    <source>
        <dbReference type="ARBA" id="ARBA00023002"/>
    </source>
</evidence>
<proteinExistence type="predicted"/>
<comment type="caution">
    <text evidence="3">The sequence shown here is derived from an EMBL/GenBank/DDBJ whole genome shotgun (WGS) entry which is preliminary data.</text>
</comment>
<dbReference type="GO" id="GO:0005737">
    <property type="term" value="C:cytoplasm"/>
    <property type="evidence" value="ECO:0007669"/>
    <property type="project" value="TreeGrafter"/>
</dbReference>
<reference evidence="4" key="1">
    <citation type="submission" date="2018-01" db="EMBL/GenBank/DDBJ databases">
        <title>Draft Genome Sequence of the Radioresistant Bacterium Deinococcus aerius TR0125, Isolated from the Higher Atmosphere above Japan.</title>
        <authorList>
            <person name="Satoh K."/>
            <person name="Arai H."/>
            <person name="Sanzen T."/>
            <person name="Kawaguchi Y."/>
            <person name="Hayashi H."/>
            <person name="Yokobori S."/>
            <person name="Yamagishi A."/>
            <person name="Oono Y."/>
            <person name="Narumi I."/>
        </authorList>
    </citation>
    <scope>NUCLEOTIDE SEQUENCE [LARGE SCALE GENOMIC DNA]</scope>
    <source>
        <strain evidence="4">TR0125</strain>
    </source>
</reference>
<evidence type="ECO:0000313" key="4">
    <source>
        <dbReference type="Proteomes" id="UP000236569"/>
    </source>
</evidence>
<dbReference type="InterPro" id="IPR036812">
    <property type="entry name" value="NAD(P)_OxRdtase_dom_sf"/>
</dbReference>
<feature type="domain" description="NADP-dependent oxidoreductase" evidence="2">
    <location>
        <begin position="25"/>
        <end position="287"/>
    </location>
</feature>
<dbReference type="RefSeq" id="WP_103128859.1">
    <property type="nucleotide sequence ID" value="NZ_BFAG01000004.1"/>
</dbReference>
<dbReference type="EMBL" id="BFAG01000004">
    <property type="protein sequence ID" value="GBF05435.1"/>
    <property type="molecule type" value="Genomic_DNA"/>
</dbReference>
<organism evidence="3 4">
    <name type="scientific">Deinococcus aerius</name>
    <dbReference type="NCBI Taxonomy" id="200253"/>
    <lineage>
        <taxon>Bacteria</taxon>
        <taxon>Thermotogati</taxon>
        <taxon>Deinococcota</taxon>
        <taxon>Deinococci</taxon>
        <taxon>Deinococcales</taxon>
        <taxon>Deinococcaceae</taxon>
        <taxon>Deinococcus</taxon>
    </lineage>
</organism>
<gene>
    <name evidence="3" type="ORF">DAERI_040195</name>
</gene>
<dbReference type="PANTHER" id="PTHR43625">
    <property type="entry name" value="AFLATOXIN B1 ALDEHYDE REDUCTASE"/>
    <property type="match status" value="1"/>
</dbReference>